<dbReference type="STRING" id="857265.WG78_17130"/>
<dbReference type="EMBL" id="LAQT01000028">
    <property type="protein sequence ID" value="KPC50549.1"/>
    <property type="molecule type" value="Genomic_DNA"/>
</dbReference>
<evidence type="ECO:0000256" key="1">
    <source>
        <dbReference type="ARBA" id="ARBA00005384"/>
    </source>
</evidence>
<organism evidence="10 11">
    <name type="scientific">Amantichitinum ursilacus</name>
    <dbReference type="NCBI Taxonomy" id="857265"/>
    <lineage>
        <taxon>Bacteria</taxon>
        <taxon>Pseudomonadati</taxon>
        <taxon>Pseudomonadota</taxon>
        <taxon>Betaproteobacteria</taxon>
        <taxon>Neisseriales</taxon>
        <taxon>Chitinibacteraceae</taxon>
        <taxon>Amantichitinum</taxon>
    </lineage>
</organism>
<dbReference type="InterPro" id="IPR000524">
    <property type="entry name" value="Tscrpt_reg_HTH_GntR"/>
</dbReference>
<dbReference type="Gene3D" id="3.40.640.10">
    <property type="entry name" value="Type I PLP-dependent aspartate aminotransferase-like (Major domain)"/>
    <property type="match status" value="1"/>
</dbReference>
<gene>
    <name evidence="10" type="primary">ydcR_5</name>
    <name evidence="10" type="ORF">WG78_17130</name>
</gene>
<keyword evidence="5" id="KW-0663">Pyridoxal phosphate</keyword>
<keyword evidence="11" id="KW-1185">Reference proteome</keyword>
<dbReference type="GO" id="GO:0030170">
    <property type="term" value="F:pyridoxal phosphate binding"/>
    <property type="evidence" value="ECO:0007669"/>
    <property type="project" value="InterPro"/>
</dbReference>
<dbReference type="AlphaFoldDB" id="A0A0N0GM41"/>
<keyword evidence="3" id="KW-0032">Aminotransferase</keyword>
<evidence type="ECO:0000259" key="9">
    <source>
        <dbReference type="PROSITE" id="PS50949"/>
    </source>
</evidence>
<reference evidence="10 11" key="1">
    <citation type="submission" date="2015-07" db="EMBL/GenBank/DDBJ databases">
        <title>Draft genome sequence of the Amantichitinum ursilacus IGB-41, a new chitin-degrading bacterium.</title>
        <authorList>
            <person name="Kirstahler P."/>
            <person name="Guenther M."/>
            <person name="Grumaz C."/>
            <person name="Rupp S."/>
            <person name="Zibek S."/>
            <person name="Sohn K."/>
        </authorList>
    </citation>
    <scope>NUCLEOTIDE SEQUENCE [LARGE SCALE GENOMIC DNA]</scope>
    <source>
        <strain evidence="10 11">IGB-41</strain>
    </source>
</reference>
<dbReference type="Pfam" id="PF00392">
    <property type="entry name" value="GntR"/>
    <property type="match status" value="1"/>
</dbReference>
<dbReference type="PANTHER" id="PTHR46577:SF2">
    <property type="entry name" value="TRANSCRIPTIONAL REGULATORY PROTEIN"/>
    <property type="match status" value="1"/>
</dbReference>
<dbReference type="Gene3D" id="1.10.10.10">
    <property type="entry name" value="Winged helix-like DNA-binding domain superfamily/Winged helix DNA-binding domain"/>
    <property type="match status" value="1"/>
</dbReference>
<keyword evidence="7" id="KW-0238">DNA-binding</keyword>
<dbReference type="RefSeq" id="WP_083459287.1">
    <property type="nucleotide sequence ID" value="NZ_LAQT01000028.1"/>
</dbReference>
<keyword evidence="4" id="KW-0808">Transferase</keyword>
<dbReference type="SMART" id="SM00345">
    <property type="entry name" value="HTH_GNTR"/>
    <property type="match status" value="1"/>
</dbReference>
<dbReference type="InterPro" id="IPR015422">
    <property type="entry name" value="PyrdxlP-dep_Trfase_small"/>
</dbReference>
<dbReference type="InterPro" id="IPR036388">
    <property type="entry name" value="WH-like_DNA-bd_sf"/>
</dbReference>
<dbReference type="CDD" id="cd07377">
    <property type="entry name" value="WHTH_GntR"/>
    <property type="match status" value="1"/>
</dbReference>
<evidence type="ECO:0000256" key="8">
    <source>
        <dbReference type="ARBA" id="ARBA00023163"/>
    </source>
</evidence>
<dbReference type="SUPFAM" id="SSF53383">
    <property type="entry name" value="PLP-dependent transferases"/>
    <property type="match status" value="1"/>
</dbReference>
<dbReference type="GO" id="GO:0003700">
    <property type="term" value="F:DNA-binding transcription factor activity"/>
    <property type="evidence" value="ECO:0007669"/>
    <property type="project" value="InterPro"/>
</dbReference>
<evidence type="ECO:0000256" key="5">
    <source>
        <dbReference type="ARBA" id="ARBA00022898"/>
    </source>
</evidence>
<dbReference type="Proteomes" id="UP000037939">
    <property type="component" value="Unassembled WGS sequence"/>
</dbReference>
<evidence type="ECO:0000256" key="2">
    <source>
        <dbReference type="ARBA" id="ARBA00021531"/>
    </source>
</evidence>
<evidence type="ECO:0000256" key="7">
    <source>
        <dbReference type="ARBA" id="ARBA00023125"/>
    </source>
</evidence>
<dbReference type="InterPro" id="IPR015421">
    <property type="entry name" value="PyrdxlP-dep_Trfase_major"/>
</dbReference>
<dbReference type="InterPro" id="IPR036390">
    <property type="entry name" value="WH_DNA-bd_sf"/>
</dbReference>
<dbReference type="GO" id="GO:0003677">
    <property type="term" value="F:DNA binding"/>
    <property type="evidence" value="ECO:0007669"/>
    <property type="project" value="UniProtKB-KW"/>
</dbReference>
<dbReference type="PROSITE" id="PS50949">
    <property type="entry name" value="HTH_GNTR"/>
    <property type="match status" value="1"/>
</dbReference>
<keyword evidence="6" id="KW-0805">Transcription regulation</keyword>
<dbReference type="InterPro" id="IPR004839">
    <property type="entry name" value="Aminotransferase_I/II_large"/>
</dbReference>
<name>A0A0N0GM41_9NEIS</name>
<evidence type="ECO:0000313" key="11">
    <source>
        <dbReference type="Proteomes" id="UP000037939"/>
    </source>
</evidence>
<accession>A0A0N0GM41</accession>
<dbReference type="CDD" id="cd00609">
    <property type="entry name" value="AAT_like"/>
    <property type="match status" value="1"/>
</dbReference>
<evidence type="ECO:0000313" key="10">
    <source>
        <dbReference type="EMBL" id="KPC50549.1"/>
    </source>
</evidence>
<evidence type="ECO:0000256" key="6">
    <source>
        <dbReference type="ARBA" id="ARBA00023015"/>
    </source>
</evidence>
<proteinExistence type="inferred from homology"/>
<feature type="domain" description="HTH gntR-type" evidence="9">
    <location>
        <begin position="13"/>
        <end position="81"/>
    </location>
</feature>
<dbReference type="PANTHER" id="PTHR46577">
    <property type="entry name" value="HTH-TYPE TRANSCRIPTIONAL REGULATORY PROTEIN GABR"/>
    <property type="match status" value="1"/>
</dbReference>
<dbReference type="GO" id="GO:0008483">
    <property type="term" value="F:transaminase activity"/>
    <property type="evidence" value="ECO:0007669"/>
    <property type="project" value="UniProtKB-KW"/>
</dbReference>
<sequence length="499" mass="55794">MNDLAFGHRRKADTLYHQLAEEMAQAIAAGLLKPGEKLPSVRKMSSQRQLSLSTVMEAYRELEDRGLIEARPQSGFYVRPAQAMQIPLLTQPPQTPSRVITQAEFWPYHVGGASARVDFSFAVLAPEHYPTQPLQRLLSQVSRHAPEILADYGRPQGDPELRRHIARRSLAWGGQFEADDVIITQGCLEALNLCLRAVTRPGDVVAIESPAYFGLLQILESFNLKALEIPTHPQTGISVEALELATRNGQVQACLLLPNFSNPIGCLMPDEAKRRLVELLDSRNIPLIEDDLYGEFFHHGERPRPAKAFDRTGNVMLCSSFTKTLAPGFRVGWVVAGRWQRELEKLKFINTFSTPAILQQTIARFLENGGYDHHLRKLRRAVCEQVEHGAAAVRRYFPANTRFTVPEGGFVLWIELPEGIDTLQLLQRCLQEGIAFSPGELFSPSRSYRNCLRICCVQTWTTRHEKAVQRIGELAAEMLLQAPVAGATAPAVIDPTPIK</sequence>
<evidence type="ECO:0000256" key="3">
    <source>
        <dbReference type="ARBA" id="ARBA00022576"/>
    </source>
</evidence>
<dbReference type="InterPro" id="IPR051446">
    <property type="entry name" value="HTH_trans_reg/aminotransferase"/>
</dbReference>
<dbReference type="OrthoDB" id="9803354at2"/>
<comment type="caution">
    <text evidence="10">The sequence shown here is derived from an EMBL/GenBank/DDBJ whole genome shotgun (WGS) entry which is preliminary data.</text>
</comment>
<dbReference type="Gene3D" id="3.90.1150.10">
    <property type="entry name" value="Aspartate Aminotransferase, domain 1"/>
    <property type="match status" value="1"/>
</dbReference>
<dbReference type="Pfam" id="PF00155">
    <property type="entry name" value="Aminotran_1_2"/>
    <property type="match status" value="1"/>
</dbReference>
<comment type="similarity">
    <text evidence="1">In the C-terminal section; belongs to the class-I pyridoxal-phosphate-dependent aminotransferase family.</text>
</comment>
<dbReference type="InterPro" id="IPR015424">
    <property type="entry name" value="PyrdxlP-dep_Trfase"/>
</dbReference>
<protein>
    <recommendedName>
        <fullName evidence="2">Putative 8-amino-7-oxononanoate synthase</fullName>
    </recommendedName>
</protein>
<dbReference type="FunFam" id="3.40.640.10:FF:000023">
    <property type="entry name" value="Transcriptional regulator, GntR family"/>
    <property type="match status" value="1"/>
</dbReference>
<evidence type="ECO:0000256" key="4">
    <source>
        <dbReference type="ARBA" id="ARBA00022679"/>
    </source>
</evidence>
<dbReference type="SUPFAM" id="SSF46785">
    <property type="entry name" value="Winged helix' DNA-binding domain"/>
    <property type="match status" value="1"/>
</dbReference>
<keyword evidence="8" id="KW-0804">Transcription</keyword>